<dbReference type="PANTHER" id="PTHR48090">
    <property type="entry name" value="UNDECAPRENYL-PHOSPHATE 4-DEOXY-4-FORMAMIDO-L-ARABINOSE TRANSFERASE-RELATED"/>
    <property type="match status" value="1"/>
</dbReference>
<keyword evidence="2" id="KW-1185">Reference proteome</keyword>
<dbReference type="Gene3D" id="3.90.550.10">
    <property type="entry name" value="Spore Coat Polysaccharide Biosynthesis Protein SpsA, Chain A"/>
    <property type="match status" value="1"/>
</dbReference>
<sequence>MADTLVIIPAFNEEKNIVNVIERLTSTLDDVDYVIVNDGSADNTSKICRENNFNIIDLPVNLGLAGAFQTGMKYAHRHGYKYAVQFDGDGQHRPEYIPTMRKKCEECDIVIVSRFVTKKKPFTPRMLGSRLISFAIKLSTGVTIKDPTSGMRMYNKKLIAEFALRLNYAPEPDTISYLIKQGVRVCEIQGEMDERVAGISYLTPINAAKYMFRMLCSIIFIQSFREKKKIL</sequence>
<accession>A0A385PX45</accession>
<name>A0A385PX45_9FIRM</name>
<dbReference type="GO" id="GO:0016740">
    <property type="term" value="F:transferase activity"/>
    <property type="evidence" value="ECO:0007669"/>
    <property type="project" value="UniProtKB-KW"/>
</dbReference>
<proteinExistence type="predicted"/>
<dbReference type="InterPro" id="IPR050256">
    <property type="entry name" value="Glycosyltransferase_2"/>
</dbReference>
<gene>
    <name evidence="1" type="ORF">D4A81_01460</name>
</gene>
<dbReference type="InterPro" id="IPR001173">
    <property type="entry name" value="Glyco_trans_2-like"/>
</dbReference>
<dbReference type="InterPro" id="IPR029044">
    <property type="entry name" value="Nucleotide-diphossugar_trans"/>
</dbReference>
<evidence type="ECO:0000313" key="2">
    <source>
        <dbReference type="Proteomes" id="UP000265562"/>
    </source>
</evidence>
<dbReference type="KEGG" id="lua:D4A81_01460"/>
<evidence type="ECO:0000313" key="1">
    <source>
        <dbReference type="EMBL" id="AYA98711.1"/>
    </source>
</evidence>
<dbReference type="RefSeq" id="WP_111523883.1">
    <property type="nucleotide sequence ID" value="NZ_CP032364.1"/>
</dbReference>
<reference evidence="1 2" key="1">
    <citation type="submission" date="2018-09" db="EMBL/GenBank/DDBJ databases">
        <title>Genome sequencing of Lachnoanaerobaculum umeaense DSM 23576.</title>
        <authorList>
            <person name="Kook J.-K."/>
            <person name="Park S.-N."/>
            <person name="Lim Y.K."/>
        </authorList>
    </citation>
    <scope>NUCLEOTIDE SEQUENCE [LARGE SCALE GENOMIC DNA]</scope>
    <source>
        <strain evidence="2">DSM 23576 \ CCUG 58757</strain>
    </source>
</reference>
<dbReference type="CDD" id="cd04179">
    <property type="entry name" value="DPM_DPG-synthase_like"/>
    <property type="match status" value="1"/>
</dbReference>
<keyword evidence="1" id="KW-0808">Transferase</keyword>
<protein>
    <submittedName>
        <fullName evidence="1">Glycosyltransferase family 2 protein</fullName>
    </submittedName>
</protein>
<dbReference type="EMBL" id="CP032364">
    <property type="protein sequence ID" value="AYA98711.1"/>
    <property type="molecule type" value="Genomic_DNA"/>
</dbReference>
<organism evidence="1 2">
    <name type="scientific">Lachnoanaerobaculum umeaense</name>
    <dbReference type="NCBI Taxonomy" id="617123"/>
    <lineage>
        <taxon>Bacteria</taxon>
        <taxon>Bacillati</taxon>
        <taxon>Bacillota</taxon>
        <taxon>Clostridia</taxon>
        <taxon>Lachnospirales</taxon>
        <taxon>Lachnospiraceae</taxon>
        <taxon>Lachnoanaerobaculum</taxon>
    </lineage>
</organism>
<dbReference type="Pfam" id="PF00535">
    <property type="entry name" value="Glycos_transf_2"/>
    <property type="match status" value="1"/>
</dbReference>
<dbReference type="Proteomes" id="UP000265562">
    <property type="component" value="Chromosome"/>
</dbReference>
<dbReference type="OrthoDB" id="9810303at2"/>
<dbReference type="AlphaFoldDB" id="A0A385PX45"/>
<dbReference type="SUPFAM" id="SSF53448">
    <property type="entry name" value="Nucleotide-diphospho-sugar transferases"/>
    <property type="match status" value="1"/>
</dbReference>